<keyword evidence="9" id="KW-1185">Reference proteome</keyword>
<keyword evidence="3 6" id="KW-0732">Signal</keyword>
<evidence type="ECO:0000256" key="3">
    <source>
        <dbReference type="ARBA" id="ARBA00022729"/>
    </source>
</evidence>
<dbReference type="PROSITE" id="PS01039">
    <property type="entry name" value="SBP_BACTERIAL_3"/>
    <property type="match status" value="1"/>
</dbReference>
<evidence type="ECO:0000256" key="1">
    <source>
        <dbReference type="ARBA" id="ARBA00004196"/>
    </source>
</evidence>
<evidence type="ECO:0000259" key="7">
    <source>
        <dbReference type="SMART" id="SM00062"/>
    </source>
</evidence>
<feature type="region of interest" description="Disordered" evidence="5">
    <location>
        <begin position="279"/>
        <end position="310"/>
    </location>
</feature>
<proteinExistence type="inferred from homology"/>
<comment type="caution">
    <text evidence="8">The sequence shown here is derived from an EMBL/GenBank/DDBJ whole genome shotgun (WGS) entry which is preliminary data.</text>
</comment>
<sequence>MAPWSTYRQAAGIGAAALATVLLVTACGSESGGSDSAATATPGPNTVALVSAGKITTCTNIPYEPFQFNQGDKVVGFDVDIVDLVAKKLGVTQDIVDIDFAAIKSGAALNSRKCDVAAAGMTITDERKQNLLFSEPYFDATQALMAKKGSGVTSLDDVKAKNLKLGAQASTTGLDYVKGKGFEPIEFADSPKELLGLQTGQADVIVQDLPVVLTWLKKPDVGAKFEQVASLDTGEQYGIGMKKDNEALKKVVDEVLAAAKSDGTYNAIYKKWFGTEPGAATGGASDGASDGATTGESPAATGTETPAAGS</sequence>
<name>A0A5J5K1D6_9ACTN</name>
<dbReference type="EMBL" id="VYTZ01000008">
    <property type="protein sequence ID" value="KAA9376462.1"/>
    <property type="molecule type" value="Genomic_DNA"/>
</dbReference>
<dbReference type="RefSeq" id="WP_150936037.1">
    <property type="nucleotide sequence ID" value="NZ_VYTZ01000008.1"/>
</dbReference>
<organism evidence="8 9">
    <name type="scientific">Microbispora cellulosiformans</name>
    <dbReference type="NCBI Taxonomy" id="2614688"/>
    <lineage>
        <taxon>Bacteria</taxon>
        <taxon>Bacillati</taxon>
        <taxon>Actinomycetota</taxon>
        <taxon>Actinomycetes</taxon>
        <taxon>Streptosporangiales</taxon>
        <taxon>Streptosporangiaceae</taxon>
        <taxon>Microbispora</taxon>
    </lineage>
</organism>
<dbReference type="SMART" id="SM00062">
    <property type="entry name" value="PBPb"/>
    <property type="match status" value="1"/>
</dbReference>
<dbReference type="PANTHER" id="PTHR35936:SF17">
    <property type="entry name" value="ARGININE-BINDING EXTRACELLULAR PROTEIN ARTP"/>
    <property type="match status" value="1"/>
</dbReference>
<dbReference type="SUPFAM" id="SSF53850">
    <property type="entry name" value="Periplasmic binding protein-like II"/>
    <property type="match status" value="1"/>
</dbReference>
<feature type="chain" id="PRO_5039106272" evidence="6">
    <location>
        <begin position="27"/>
        <end position="310"/>
    </location>
</feature>
<evidence type="ECO:0000256" key="2">
    <source>
        <dbReference type="ARBA" id="ARBA00010333"/>
    </source>
</evidence>
<evidence type="ECO:0000256" key="4">
    <source>
        <dbReference type="RuleBase" id="RU003744"/>
    </source>
</evidence>
<dbReference type="Proteomes" id="UP000327011">
    <property type="component" value="Unassembled WGS sequence"/>
</dbReference>
<dbReference type="CDD" id="cd13530">
    <property type="entry name" value="PBP2_peptides_like"/>
    <property type="match status" value="1"/>
</dbReference>
<dbReference type="InterPro" id="IPR018313">
    <property type="entry name" value="SBP_3_CS"/>
</dbReference>
<dbReference type="PANTHER" id="PTHR35936">
    <property type="entry name" value="MEMBRANE-BOUND LYTIC MUREIN TRANSGLYCOSYLASE F"/>
    <property type="match status" value="1"/>
</dbReference>
<reference evidence="8 9" key="1">
    <citation type="submission" date="2019-09" db="EMBL/GenBank/DDBJ databases">
        <title>Screening of Novel Bioactive Compounds from Soil-Associated.</title>
        <authorList>
            <person name="Gong X."/>
        </authorList>
    </citation>
    <scope>NUCLEOTIDE SEQUENCE [LARGE SCALE GENOMIC DNA]</scope>
    <source>
        <strain evidence="8 9">Gxj-6</strain>
    </source>
</reference>
<feature type="domain" description="Solute-binding protein family 3/N-terminal" evidence="7">
    <location>
        <begin position="54"/>
        <end position="276"/>
    </location>
</feature>
<evidence type="ECO:0000313" key="8">
    <source>
        <dbReference type="EMBL" id="KAA9376462.1"/>
    </source>
</evidence>
<dbReference type="AlphaFoldDB" id="A0A5J5K1D6"/>
<dbReference type="InterPro" id="IPR001638">
    <property type="entry name" value="Solute-binding_3/MltF_N"/>
</dbReference>
<dbReference type="Gene3D" id="3.40.190.10">
    <property type="entry name" value="Periplasmic binding protein-like II"/>
    <property type="match status" value="2"/>
</dbReference>
<protein>
    <submittedName>
        <fullName evidence="8">Amino acid ABC transporter substrate-binding protein</fullName>
    </submittedName>
</protein>
<dbReference type="Pfam" id="PF00497">
    <property type="entry name" value="SBP_bac_3"/>
    <property type="match status" value="1"/>
</dbReference>
<comment type="subcellular location">
    <subcellularLocation>
        <location evidence="1">Cell envelope</location>
    </subcellularLocation>
</comment>
<feature type="signal peptide" evidence="6">
    <location>
        <begin position="1"/>
        <end position="26"/>
    </location>
</feature>
<gene>
    <name evidence="8" type="ORF">F5972_23925</name>
</gene>
<evidence type="ECO:0000313" key="9">
    <source>
        <dbReference type="Proteomes" id="UP000327011"/>
    </source>
</evidence>
<comment type="similarity">
    <text evidence="2 4">Belongs to the bacterial solute-binding protein 3 family.</text>
</comment>
<evidence type="ECO:0000256" key="5">
    <source>
        <dbReference type="SAM" id="MobiDB-lite"/>
    </source>
</evidence>
<feature type="compositionally biased region" description="Low complexity" evidence="5">
    <location>
        <begin position="286"/>
        <end position="310"/>
    </location>
</feature>
<dbReference type="GO" id="GO:0030313">
    <property type="term" value="C:cell envelope"/>
    <property type="evidence" value="ECO:0007669"/>
    <property type="project" value="UniProtKB-SubCell"/>
</dbReference>
<evidence type="ECO:0000256" key="6">
    <source>
        <dbReference type="SAM" id="SignalP"/>
    </source>
</evidence>
<accession>A0A5J5K1D6</accession>